<dbReference type="Proteomes" id="UP000636661">
    <property type="component" value="Unassembled WGS sequence"/>
</dbReference>
<reference evidence="2" key="2">
    <citation type="submission" date="2020-09" db="EMBL/GenBank/DDBJ databases">
        <authorList>
            <person name="Sun Q."/>
            <person name="Ohkuma M."/>
        </authorList>
    </citation>
    <scope>NUCLEOTIDE SEQUENCE</scope>
    <source>
        <strain evidence="2">JCM 4391</strain>
    </source>
</reference>
<sequence length="95" mass="9603">MTTSPQERLADVAAAAVEVAAESAEAGTYTGGVGRALSAVIAKVGARLTIDAEVRGFSSGWQEAVATMSGDRPGPAPAPAPVFPMPTRRDPAEHA</sequence>
<feature type="region of interest" description="Disordered" evidence="1">
    <location>
        <begin position="67"/>
        <end position="95"/>
    </location>
</feature>
<accession>A0A918HW99</accession>
<reference evidence="2" key="1">
    <citation type="journal article" date="2014" name="Int. J. Syst. Evol. Microbiol.">
        <title>Complete genome sequence of Corynebacterium casei LMG S-19264T (=DSM 44701T), isolated from a smear-ripened cheese.</title>
        <authorList>
            <consortium name="US DOE Joint Genome Institute (JGI-PGF)"/>
            <person name="Walter F."/>
            <person name="Albersmeier A."/>
            <person name="Kalinowski J."/>
            <person name="Ruckert C."/>
        </authorList>
    </citation>
    <scope>NUCLEOTIDE SEQUENCE</scope>
    <source>
        <strain evidence="2">JCM 4391</strain>
    </source>
</reference>
<protein>
    <submittedName>
        <fullName evidence="2">Uncharacterized protein</fullName>
    </submittedName>
</protein>
<dbReference type="AlphaFoldDB" id="A0A918HW99"/>
<proteinExistence type="predicted"/>
<evidence type="ECO:0000313" key="2">
    <source>
        <dbReference type="EMBL" id="GGU34811.1"/>
    </source>
</evidence>
<dbReference type="EMBL" id="BMTP01000005">
    <property type="protein sequence ID" value="GGU34811.1"/>
    <property type="molecule type" value="Genomic_DNA"/>
</dbReference>
<keyword evidence="3" id="KW-1185">Reference proteome</keyword>
<evidence type="ECO:0000256" key="1">
    <source>
        <dbReference type="SAM" id="MobiDB-lite"/>
    </source>
</evidence>
<feature type="compositionally biased region" description="Pro residues" evidence="1">
    <location>
        <begin position="74"/>
        <end position="84"/>
    </location>
</feature>
<comment type="caution">
    <text evidence="2">The sequence shown here is derived from an EMBL/GenBank/DDBJ whole genome shotgun (WGS) entry which is preliminary data.</text>
</comment>
<dbReference type="RefSeq" id="WP_229890891.1">
    <property type="nucleotide sequence ID" value="NZ_BMTP01000005.1"/>
</dbReference>
<gene>
    <name evidence="2" type="ORF">GCM10010274_22380</name>
</gene>
<name>A0A918HW99_9ACTN</name>
<evidence type="ECO:0000313" key="3">
    <source>
        <dbReference type="Proteomes" id="UP000636661"/>
    </source>
</evidence>
<organism evidence="2 3">
    <name type="scientific">Streptomyces lavendofoliae</name>
    <dbReference type="NCBI Taxonomy" id="67314"/>
    <lineage>
        <taxon>Bacteria</taxon>
        <taxon>Bacillati</taxon>
        <taxon>Actinomycetota</taxon>
        <taxon>Actinomycetes</taxon>
        <taxon>Kitasatosporales</taxon>
        <taxon>Streptomycetaceae</taxon>
        <taxon>Streptomyces</taxon>
    </lineage>
</organism>